<gene>
    <name evidence="1" type="ORF">MC7420_2988</name>
</gene>
<dbReference type="SUPFAM" id="SSF53474">
    <property type="entry name" value="alpha/beta-Hydrolases"/>
    <property type="match status" value="1"/>
</dbReference>
<dbReference type="AlphaFoldDB" id="B4VKL5"/>
<evidence type="ECO:0000313" key="2">
    <source>
        <dbReference type="Proteomes" id="UP000003835"/>
    </source>
</evidence>
<dbReference type="Gene3D" id="3.40.50.1820">
    <property type="entry name" value="alpha/beta hydrolase"/>
    <property type="match status" value="1"/>
</dbReference>
<evidence type="ECO:0000313" key="1">
    <source>
        <dbReference type="EMBL" id="EDX77664.1"/>
    </source>
</evidence>
<organism evidence="1 2">
    <name type="scientific">Coleofasciculus chthonoplastes PCC 7420</name>
    <dbReference type="NCBI Taxonomy" id="118168"/>
    <lineage>
        <taxon>Bacteria</taxon>
        <taxon>Bacillati</taxon>
        <taxon>Cyanobacteriota</taxon>
        <taxon>Cyanophyceae</taxon>
        <taxon>Coleofasciculales</taxon>
        <taxon>Coleofasciculaceae</taxon>
        <taxon>Coleofasciculus</taxon>
    </lineage>
</organism>
<protein>
    <recommendedName>
        <fullName evidence="3">Lipase</fullName>
    </recommendedName>
</protein>
<accession>B4VKL5</accession>
<dbReference type="STRING" id="118168.MC7420_2988"/>
<dbReference type="PANTHER" id="PTHR47909:SF2">
    <property type="entry name" value="GPI INOSITOL-DEACYLASE"/>
    <property type="match status" value="1"/>
</dbReference>
<sequence>MPLPTVILPGFFAGATEYRGLETALNQFGFPTVTVPLRQGDWIPTIGGRSVVPILRQLDQTVKQVMADYNANQVNLIGHSAGGWIARIYLGEKPYDIHGNVTSSVPGFWNAHPAIATLVTLGTPHTSQERWTKRNLDFVAINYPGAFYPQVKYICVAGKAIYGQRRLGQWLAYNSYQQTCGVGNCWGDGITPIEAAHLEGAVNLTLEGVLHSPRRQGLWYGSPEPMKSWVPYLR</sequence>
<dbReference type="EMBL" id="DS989843">
    <property type="protein sequence ID" value="EDX77664.1"/>
    <property type="molecule type" value="Genomic_DNA"/>
</dbReference>
<dbReference type="Proteomes" id="UP000003835">
    <property type="component" value="Unassembled WGS sequence"/>
</dbReference>
<proteinExistence type="predicted"/>
<dbReference type="PANTHER" id="PTHR47909">
    <property type="entry name" value="ALPHA/BETA-HYDROLASES SUPERFAMILY PROTEIN"/>
    <property type="match status" value="1"/>
</dbReference>
<evidence type="ECO:0008006" key="3">
    <source>
        <dbReference type="Google" id="ProtNLM"/>
    </source>
</evidence>
<dbReference type="HOGENOM" id="CLU_065036_1_0_3"/>
<name>B4VKL5_9CYAN</name>
<keyword evidence="2" id="KW-1185">Reference proteome</keyword>
<dbReference type="InterPro" id="IPR029058">
    <property type="entry name" value="AB_hydrolase_fold"/>
</dbReference>
<dbReference type="eggNOG" id="COG1075">
    <property type="taxonomic scope" value="Bacteria"/>
</dbReference>
<dbReference type="RefSeq" id="WP_006098925.1">
    <property type="nucleotide sequence ID" value="NZ_DS989843.1"/>
</dbReference>
<reference evidence="1 2" key="1">
    <citation type="submission" date="2008-07" db="EMBL/GenBank/DDBJ databases">
        <authorList>
            <person name="Tandeau de Marsac N."/>
            <person name="Ferriera S."/>
            <person name="Johnson J."/>
            <person name="Kravitz S."/>
            <person name="Beeson K."/>
            <person name="Sutton G."/>
            <person name="Rogers Y.-H."/>
            <person name="Friedman R."/>
            <person name="Frazier M."/>
            <person name="Venter J.C."/>
        </authorList>
    </citation>
    <scope>NUCLEOTIDE SEQUENCE [LARGE SCALE GENOMIC DNA]</scope>
    <source>
        <strain evidence="1 2">PCC 7420</strain>
    </source>
</reference>
<dbReference type="OrthoDB" id="452945at2"/>